<comment type="caution">
    <text evidence="3">The sequence shown here is derived from an EMBL/GenBank/DDBJ whole genome shotgun (WGS) entry which is preliminary data.</text>
</comment>
<name>A0A091C5M9_9ENTE</name>
<dbReference type="InterPro" id="IPR010982">
    <property type="entry name" value="Lambda_DNA-bd_dom_sf"/>
</dbReference>
<reference evidence="3 4" key="1">
    <citation type="submission" date="2014-08" db="EMBL/GenBank/DDBJ databases">
        <title>Genome sequence of Tetragenococcus muriaticus.</title>
        <authorList>
            <person name="Chuea-nongthon C."/>
            <person name="Rodtong S."/>
            <person name="Yongsawatdigul J."/>
            <person name="Steele J.L."/>
            <person name="Liu X.-y."/>
            <person name="Speers J."/>
            <person name="Glasner J.D."/>
            <person name="Neeno-Eckwall E.C."/>
        </authorList>
    </citation>
    <scope>NUCLEOTIDE SEQUENCE [LARGE SCALE GENOMIC DNA]</scope>
    <source>
        <strain evidence="3 4">3MR10-3</strain>
    </source>
</reference>
<organism evidence="3 4">
    <name type="scientific">Tetragenococcus muriaticus 3MR10-3</name>
    <dbReference type="NCBI Taxonomy" id="1302648"/>
    <lineage>
        <taxon>Bacteria</taxon>
        <taxon>Bacillati</taxon>
        <taxon>Bacillota</taxon>
        <taxon>Bacilli</taxon>
        <taxon>Lactobacillales</taxon>
        <taxon>Enterococcaceae</taxon>
        <taxon>Tetragenococcus</taxon>
    </lineage>
</organism>
<evidence type="ECO:0000313" key="3">
    <source>
        <dbReference type="EMBL" id="KFN91975.1"/>
    </source>
</evidence>
<evidence type="ECO:0000256" key="1">
    <source>
        <dbReference type="ARBA" id="ARBA00023125"/>
    </source>
</evidence>
<dbReference type="Gene3D" id="1.10.260.40">
    <property type="entry name" value="lambda repressor-like DNA-binding domains"/>
    <property type="match status" value="1"/>
</dbReference>
<dbReference type="SUPFAM" id="SSF47413">
    <property type="entry name" value="lambda repressor-like DNA-binding domains"/>
    <property type="match status" value="1"/>
</dbReference>
<feature type="domain" description="HTH cro/C1-type" evidence="2">
    <location>
        <begin position="7"/>
        <end position="61"/>
    </location>
</feature>
<gene>
    <name evidence="3" type="ORF">TMU3MR103_0697</name>
</gene>
<dbReference type="InterPro" id="IPR001387">
    <property type="entry name" value="Cro/C1-type_HTH"/>
</dbReference>
<dbReference type="RefSeq" id="WP_038022663.1">
    <property type="nucleotide sequence ID" value="NZ_JPVT01000065.1"/>
</dbReference>
<dbReference type="EMBL" id="JPVT01000065">
    <property type="protein sequence ID" value="KFN91975.1"/>
    <property type="molecule type" value="Genomic_DNA"/>
</dbReference>
<evidence type="ECO:0000313" key="4">
    <source>
        <dbReference type="Proteomes" id="UP000029381"/>
    </source>
</evidence>
<dbReference type="AlphaFoldDB" id="A0A091C5M9"/>
<dbReference type="PANTHER" id="PTHR46558">
    <property type="entry name" value="TRACRIPTIONAL REGULATORY PROTEIN-RELATED-RELATED"/>
    <property type="match status" value="1"/>
</dbReference>
<dbReference type="PROSITE" id="PS50943">
    <property type="entry name" value="HTH_CROC1"/>
    <property type="match status" value="1"/>
</dbReference>
<dbReference type="Proteomes" id="UP000029381">
    <property type="component" value="Unassembled WGS sequence"/>
</dbReference>
<protein>
    <submittedName>
        <fullName evidence="3">Helix-turn-helix (HTH) domain-containing protein</fullName>
    </submittedName>
</protein>
<keyword evidence="1" id="KW-0238">DNA-binding</keyword>
<evidence type="ECO:0000259" key="2">
    <source>
        <dbReference type="PROSITE" id="PS50943"/>
    </source>
</evidence>
<dbReference type="CDD" id="cd00093">
    <property type="entry name" value="HTH_XRE"/>
    <property type="match status" value="1"/>
</dbReference>
<accession>A0A091C5M9</accession>
<dbReference type="Pfam" id="PF01381">
    <property type="entry name" value="HTH_3"/>
    <property type="match status" value="1"/>
</dbReference>
<keyword evidence="4" id="KW-1185">Reference proteome</keyword>
<dbReference type="PANTHER" id="PTHR46558:SF15">
    <property type="entry name" value="HELIX-TURN-HELIX DOMAIN PROTEIN"/>
    <property type="match status" value="1"/>
</dbReference>
<proteinExistence type="predicted"/>
<dbReference type="PATRIC" id="fig|1302648.3.peg.677"/>
<sequence>MKGKSKLRKYREESGHSQIDLAEKMAVTQQSISSWETGRTIPKPYQMKKLSEILEVDMDELFYDVFNVDEREEQLS</sequence>
<dbReference type="SMART" id="SM00530">
    <property type="entry name" value="HTH_XRE"/>
    <property type="match status" value="1"/>
</dbReference>
<dbReference type="GO" id="GO:0003677">
    <property type="term" value="F:DNA binding"/>
    <property type="evidence" value="ECO:0007669"/>
    <property type="project" value="UniProtKB-KW"/>
</dbReference>